<keyword evidence="1" id="KW-1133">Transmembrane helix</keyword>
<dbReference type="KEGG" id="orn:DV701_01520"/>
<reference evidence="2 3" key="1">
    <citation type="submission" date="2018-07" db="EMBL/GenBank/DDBJ databases">
        <title>Complete genome sequencing of Ornithinimicrobium sp. AMA3305.</title>
        <authorList>
            <person name="Bae J.-W."/>
        </authorList>
    </citation>
    <scope>NUCLEOTIDE SEQUENCE [LARGE SCALE GENOMIC DNA]</scope>
    <source>
        <strain evidence="2 3">AMA3305</strain>
    </source>
</reference>
<gene>
    <name evidence="2" type="ORF">DV701_01520</name>
</gene>
<accession>A0A345NJ13</accession>
<dbReference type="OrthoDB" id="3626682at2"/>
<proteinExistence type="predicted"/>
<feature type="transmembrane region" description="Helical" evidence="1">
    <location>
        <begin position="153"/>
        <end position="173"/>
    </location>
</feature>
<keyword evidence="3" id="KW-1185">Reference proteome</keyword>
<keyword evidence="1" id="KW-0812">Transmembrane</keyword>
<evidence type="ECO:0000313" key="2">
    <source>
        <dbReference type="EMBL" id="AXH95021.1"/>
    </source>
</evidence>
<feature type="transmembrane region" description="Helical" evidence="1">
    <location>
        <begin position="98"/>
        <end position="120"/>
    </location>
</feature>
<name>A0A345NJ13_9MICO</name>
<evidence type="ECO:0000256" key="1">
    <source>
        <dbReference type="SAM" id="Phobius"/>
    </source>
</evidence>
<feature type="transmembrane region" description="Helical" evidence="1">
    <location>
        <begin position="179"/>
        <end position="200"/>
    </location>
</feature>
<evidence type="ECO:0000313" key="3">
    <source>
        <dbReference type="Proteomes" id="UP000253790"/>
    </source>
</evidence>
<feature type="transmembrane region" description="Helical" evidence="1">
    <location>
        <begin position="32"/>
        <end position="51"/>
    </location>
</feature>
<feature type="transmembrane region" description="Helical" evidence="1">
    <location>
        <begin position="126"/>
        <end position="146"/>
    </location>
</feature>
<keyword evidence="1" id="KW-0472">Membrane</keyword>
<dbReference type="Proteomes" id="UP000253790">
    <property type="component" value="Chromosome"/>
</dbReference>
<dbReference type="AlphaFoldDB" id="A0A345NJ13"/>
<organism evidence="2 3">
    <name type="scientific">Ornithinimicrobium avium</name>
    <dbReference type="NCBI Taxonomy" id="2283195"/>
    <lineage>
        <taxon>Bacteria</taxon>
        <taxon>Bacillati</taxon>
        <taxon>Actinomycetota</taxon>
        <taxon>Actinomycetes</taxon>
        <taxon>Micrococcales</taxon>
        <taxon>Ornithinimicrobiaceae</taxon>
        <taxon>Ornithinimicrobium</taxon>
    </lineage>
</organism>
<protein>
    <submittedName>
        <fullName evidence="2">Uncharacterized protein</fullName>
    </submittedName>
</protein>
<sequence length="204" mass="21006">MKVEVDGEVFEVRAEGWASDDRPPTMRSVIHPYRLGSLIGVVGATVFVLLNHGALPGAWPTAALVVYTAAVLFYLWAVWLRPASTLPAGESPQRGAGLVYLVSVTGMLLFFFLGRLALAQADHEDLMPSLVALGVGVHFVPFAAAFRAPVFGALGWLLAGIGTIGLVVGWLGAGVVAAAAAAVTAGVVMLTVMGAGALMAPRGG</sequence>
<dbReference type="EMBL" id="CP031229">
    <property type="protein sequence ID" value="AXH95021.1"/>
    <property type="molecule type" value="Genomic_DNA"/>
</dbReference>
<feature type="transmembrane region" description="Helical" evidence="1">
    <location>
        <begin position="57"/>
        <end position="77"/>
    </location>
</feature>